<proteinExistence type="predicted"/>
<accession>A0A3B1BXC2</accession>
<sequence length="202" mass="22221">MHKGIFIALTIFVTVTLAQSANAYSYAEAEDAMVTIFKEGVTAAREGKWDVVKEKSEEGMAMQRGHIFNADALLPSFDQAIAKKDVAKTAGLFADLVYISIREKLNQCKKEGFKHFKNDKGRISMARKSYIDVLDGNVRKQDAKRSEAILKQFDVALAAIGNPGLFGIGTKPANPARFEKAMTAIEEMITSSFTEFTGGEVR</sequence>
<name>A0A3B1BXC2_9ZZZZ</name>
<organism evidence="1">
    <name type="scientific">hydrothermal vent metagenome</name>
    <dbReference type="NCBI Taxonomy" id="652676"/>
    <lineage>
        <taxon>unclassified sequences</taxon>
        <taxon>metagenomes</taxon>
        <taxon>ecological metagenomes</taxon>
    </lineage>
</organism>
<dbReference type="AlphaFoldDB" id="A0A3B1BXC2"/>
<dbReference type="EMBL" id="UOGC01000028">
    <property type="protein sequence ID" value="VAX16464.1"/>
    <property type="molecule type" value="Genomic_DNA"/>
</dbReference>
<protein>
    <submittedName>
        <fullName evidence="1">Uncharacterized protein</fullName>
    </submittedName>
</protein>
<gene>
    <name evidence="1" type="ORF">MNBD_NITROSPINAE01-476</name>
</gene>
<evidence type="ECO:0000313" key="1">
    <source>
        <dbReference type="EMBL" id="VAX16464.1"/>
    </source>
</evidence>
<reference evidence="1" key="1">
    <citation type="submission" date="2018-06" db="EMBL/GenBank/DDBJ databases">
        <authorList>
            <person name="Zhirakovskaya E."/>
        </authorList>
    </citation>
    <scope>NUCLEOTIDE SEQUENCE</scope>
</reference>